<protein>
    <submittedName>
        <fullName evidence="9">Ribose transport system permease protein</fullName>
    </submittedName>
</protein>
<keyword evidence="6 8" id="KW-1133">Transmembrane helix</keyword>
<evidence type="ECO:0000313" key="9">
    <source>
        <dbReference type="EMBL" id="MBB4291793.1"/>
    </source>
</evidence>
<dbReference type="Proteomes" id="UP000538507">
    <property type="component" value="Unassembled WGS sequence"/>
</dbReference>
<evidence type="ECO:0000256" key="5">
    <source>
        <dbReference type="ARBA" id="ARBA00022692"/>
    </source>
</evidence>
<evidence type="ECO:0000313" key="10">
    <source>
        <dbReference type="Proteomes" id="UP000538507"/>
    </source>
</evidence>
<dbReference type="InterPro" id="IPR001851">
    <property type="entry name" value="ABC_transp_permease"/>
</dbReference>
<feature type="transmembrane region" description="Helical" evidence="8">
    <location>
        <begin position="60"/>
        <end position="85"/>
    </location>
</feature>
<feature type="transmembrane region" description="Helical" evidence="8">
    <location>
        <begin position="12"/>
        <end position="40"/>
    </location>
</feature>
<keyword evidence="3" id="KW-1003">Cell membrane</keyword>
<feature type="transmembrane region" description="Helical" evidence="8">
    <location>
        <begin position="261"/>
        <end position="279"/>
    </location>
</feature>
<dbReference type="CDD" id="cd06579">
    <property type="entry name" value="TM_PBP1_transp_AraH_like"/>
    <property type="match status" value="1"/>
</dbReference>
<dbReference type="GO" id="GO:0005886">
    <property type="term" value="C:plasma membrane"/>
    <property type="evidence" value="ECO:0007669"/>
    <property type="project" value="UniProtKB-SubCell"/>
</dbReference>
<evidence type="ECO:0000256" key="4">
    <source>
        <dbReference type="ARBA" id="ARBA00022519"/>
    </source>
</evidence>
<keyword evidence="5 8" id="KW-0812">Transmembrane</keyword>
<name>A0AAE2SYQ2_RHILE</name>
<comment type="subcellular location">
    <subcellularLocation>
        <location evidence="1">Cell membrane</location>
        <topology evidence="1">Multi-pass membrane protein</topology>
    </subcellularLocation>
</comment>
<dbReference type="Pfam" id="PF02653">
    <property type="entry name" value="BPD_transp_2"/>
    <property type="match status" value="1"/>
</dbReference>
<evidence type="ECO:0000256" key="3">
    <source>
        <dbReference type="ARBA" id="ARBA00022475"/>
    </source>
</evidence>
<dbReference type="PANTHER" id="PTHR32196:SF21">
    <property type="entry name" value="ABC TRANSPORTER PERMEASE PROTEIN YPHD-RELATED"/>
    <property type="match status" value="1"/>
</dbReference>
<keyword evidence="4" id="KW-0997">Cell inner membrane</keyword>
<feature type="transmembrane region" description="Helical" evidence="8">
    <location>
        <begin position="176"/>
        <end position="197"/>
    </location>
</feature>
<sequence>MNILRNTSYLSVIAAGQMLVIVVGGFDISVGAVIALTSVISTLSIVHFLDVLPDFTITSIVFGCVAGMLIAGLIGLANGVCVAILRAPPFIVTIGTMSIAVGLAEYLSGGTPLYGLPEIFTDTIGRGRIHGVPIVLLIAAVIVTILGYVLTSTRTGRCFYAVGGNERGAHFSGVNVPLHIILAYGLSSLLASATGLLLTARVGSGEATLGSSMMLDSIAAAILAGVSLKGGSGRLSMVILGASFLSVIANGMNLIRVDSRYQVILVGTIVIAAAALDNFKRLRSTNL</sequence>
<evidence type="ECO:0000256" key="6">
    <source>
        <dbReference type="ARBA" id="ARBA00022989"/>
    </source>
</evidence>
<reference evidence="9 10" key="1">
    <citation type="submission" date="2020-08" db="EMBL/GenBank/DDBJ databases">
        <title>Genomic Encyclopedia of Type Strains, Phase IV (KMG-V): Genome sequencing to study the core and pangenomes of soil and plant-associated prokaryotes.</title>
        <authorList>
            <person name="Whitman W."/>
        </authorList>
    </citation>
    <scope>NUCLEOTIDE SEQUENCE [LARGE SCALE GENOMIC DNA]</scope>
    <source>
        <strain evidence="9 10">SEMIA 415</strain>
    </source>
</reference>
<organism evidence="9 10">
    <name type="scientific">Rhizobium leguminosarum</name>
    <dbReference type="NCBI Taxonomy" id="384"/>
    <lineage>
        <taxon>Bacteria</taxon>
        <taxon>Pseudomonadati</taxon>
        <taxon>Pseudomonadota</taxon>
        <taxon>Alphaproteobacteria</taxon>
        <taxon>Hyphomicrobiales</taxon>
        <taxon>Rhizobiaceae</taxon>
        <taxon>Rhizobium/Agrobacterium group</taxon>
        <taxon>Rhizobium</taxon>
    </lineage>
</organism>
<feature type="transmembrane region" description="Helical" evidence="8">
    <location>
        <begin position="90"/>
        <end position="109"/>
    </location>
</feature>
<dbReference type="GO" id="GO:0022857">
    <property type="term" value="F:transmembrane transporter activity"/>
    <property type="evidence" value="ECO:0007669"/>
    <property type="project" value="InterPro"/>
</dbReference>
<comment type="caution">
    <text evidence="9">The sequence shown here is derived from an EMBL/GenBank/DDBJ whole genome shotgun (WGS) entry which is preliminary data.</text>
</comment>
<evidence type="ECO:0000256" key="7">
    <source>
        <dbReference type="ARBA" id="ARBA00023136"/>
    </source>
</evidence>
<evidence type="ECO:0000256" key="2">
    <source>
        <dbReference type="ARBA" id="ARBA00022448"/>
    </source>
</evidence>
<dbReference type="EMBL" id="JACIGO010000004">
    <property type="protein sequence ID" value="MBB4291793.1"/>
    <property type="molecule type" value="Genomic_DNA"/>
</dbReference>
<proteinExistence type="predicted"/>
<evidence type="ECO:0000256" key="1">
    <source>
        <dbReference type="ARBA" id="ARBA00004651"/>
    </source>
</evidence>
<dbReference type="AlphaFoldDB" id="A0AAE2SYQ2"/>
<feature type="transmembrane region" description="Helical" evidence="8">
    <location>
        <begin position="129"/>
        <end position="150"/>
    </location>
</feature>
<dbReference type="PANTHER" id="PTHR32196">
    <property type="entry name" value="ABC TRANSPORTER PERMEASE PROTEIN YPHD-RELATED-RELATED"/>
    <property type="match status" value="1"/>
</dbReference>
<gene>
    <name evidence="9" type="ORF">GGE16_003863</name>
</gene>
<feature type="transmembrane region" description="Helical" evidence="8">
    <location>
        <begin position="209"/>
        <end position="228"/>
    </location>
</feature>
<dbReference type="RefSeq" id="WP_183608596.1">
    <property type="nucleotide sequence ID" value="NZ_JACHAZ010000003.1"/>
</dbReference>
<keyword evidence="7 8" id="KW-0472">Membrane</keyword>
<keyword evidence="2" id="KW-0813">Transport</keyword>
<accession>A0AAE2SYQ2</accession>
<feature type="transmembrane region" description="Helical" evidence="8">
    <location>
        <begin position="235"/>
        <end position="255"/>
    </location>
</feature>
<evidence type="ECO:0000256" key="8">
    <source>
        <dbReference type="SAM" id="Phobius"/>
    </source>
</evidence>